<dbReference type="InterPro" id="IPR050707">
    <property type="entry name" value="HTH_MetabolicPath_Reg"/>
</dbReference>
<dbReference type="SUPFAM" id="SSF46785">
    <property type="entry name" value="Winged helix' DNA-binding domain"/>
    <property type="match status" value="1"/>
</dbReference>
<evidence type="ECO:0000259" key="8">
    <source>
        <dbReference type="PROSITE" id="PS51078"/>
    </source>
</evidence>
<dbReference type="InterPro" id="IPR036390">
    <property type="entry name" value="WH_DNA-bd_sf"/>
</dbReference>
<evidence type="ECO:0000313" key="9">
    <source>
        <dbReference type="EMBL" id="ADB53808.1"/>
    </source>
</evidence>
<dbReference type="GO" id="GO:0003677">
    <property type="term" value="F:DNA binding"/>
    <property type="evidence" value="ECO:0007669"/>
    <property type="project" value="UniProtKB-KW"/>
</dbReference>
<gene>
    <name evidence="9" type="ordered locus">Cwoe_5403</name>
</gene>
<dbReference type="FunFam" id="1.10.10.10:FF:000056">
    <property type="entry name" value="IclR family transcriptional regulator"/>
    <property type="match status" value="1"/>
</dbReference>
<evidence type="ECO:0000256" key="2">
    <source>
        <dbReference type="ARBA" id="ARBA00023125"/>
    </source>
</evidence>
<dbReference type="InterPro" id="IPR036388">
    <property type="entry name" value="WH-like_DNA-bd_sf"/>
</dbReference>
<dbReference type="SMART" id="SM00346">
    <property type="entry name" value="HTH_ICLR"/>
    <property type="match status" value="1"/>
</dbReference>
<dbReference type="PROSITE" id="PS51077">
    <property type="entry name" value="HTH_ICLR"/>
    <property type="match status" value="1"/>
</dbReference>
<dbReference type="GO" id="GO:0003700">
    <property type="term" value="F:DNA-binding transcription factor activity"/>
    <property type="evidence" value="ECO:0007669"/>
    <property type="project" value="TreeGrafter"/>
</dbReference>
<reference evidence="10" key="2">
    <citation type="submission" date="2010-01" db="EMBL/GenBank/DDBJ databases">
        <title>The complete genome of Conexibacter woesei DSM 14684.</title>
        <authorList>
            <consortium name="US DOE Joint Genome Institute (JGI-PGF)"/>
            <person name="Lucas S."/>
            <person name="Copeland A."/>
            <person name="Lapidus A."/>
            <person name="Glavina del Rio T."/>
            <person name="Dalin E."/>
            <person name="Tice H."/>
            <person name="Bruce D."/>
            <person name="Goodwin L."/>
            <person name="Pitluck S."/>
            <person name="Kyrpides N."/>
            <person name="Mavromatis K."/>
            <person name="Ivanova N."/>
            <person name="Mikhailova N."/>
            <person name="Chertkov O."/>
            <person name="Brettin T."/>
            <person name="Detter J.C."/>
            <person name="Han C."/>
            <person name="Larimer F."/>
            <person name="Land M."/>
            <person name="Hauser L."/>
            <person name="Markowitz V."/>
            <person name="Cheng J.-F."/>
            <person name="Hugenholtz P."/>
            <person name="Woyke T."/>
            <person name="Wu D."/>
            <person name="Pukall R."/>
            <person name="Steenblock K."/>
            <person name="Schneider S."/>
            <person name="Klenk H.-P."/>
            <person name="Eisen J.A."/>
        </authorList>
    </citation>
    <scope>NUCLEOTIDE SEQUENCE [LARGE SCALE GENOMIC DNA]</scope>
    <source>
        <strain evidence="10">DSM 14684 / CIP 108061 / JCM 11494 / NBRC 100937 / ID131577</strain>
    </source>
</reference>
<dbReference type="InterPro" id="IPR029016">
    <property type="entry name" value="GAF-like_dom_sf"/>
</dbReference>
<evidence type="ECO:0000256" key="3">
    <source>
        <dbReference type="ARBA" id="ARBA00023163"/>
    </source>
</evidence>
<dbReference type="SUPFAM" id="SSF55781">
    <property type="entry name" value="GAF domain-like"/>
    <property type="match status" value="1"/>
</dbReference>
<evidence type="ECO:0000313" key="10">
    <source>
        <dbReference type="Proteomes" id="UP000008229"/>
    </source>
</evidence>
<sequence length="290" mass="31264">MFPHPGNEVEAIPRQAKSPAIVQSVARGFDLLEAVASADEIGLVELAHRTGLQPSTTHRLLATLIACGYVVQNPQTSRYRLSHKVVELAGGQEHRMQRLRTAVRPHLLMIRDATDETTNLCVLDRFTIVYVDQAESSRTVRMFTERGRRAPAHACAAGKAMLAFQSSDVLADLRDRAPFPSLTPHTITDAGELEVELRRAHSRGYAIDREEYEDGVLCIAAPVFGSNGEVLAAASVSGPAARMLRQDLSELGELVRGRMLDVSRELGYEPTTDTGTPAGGAGASPATASA</sequence>
<feature type="domain" description="HTH iclR-type" evidence="7">
    <location>
        <begin position="22"/>
        <end position="83"/>
    </location>
</feature>
<dbReference type="InterPro" id="IPR005471">
    <property type="entry name" value="Tscrpt_reg_IclR_N"/>
</dbReference>
<dbReference type="Proteomes" id="UP000008229">
    <property type="component" value="Chromosome"/>
</dbReference>
<dbReference type="PANTHER" id="PTHR30136">
    <property type="entry name" value="HELIX-TURN-HELIX TRANSCRIPTIONAL REGULATOR, ICLR FAMILY"/>
    <property type="match status" value="1"/>
</dbReference>
<dbReference type="STRING" id="469383.Cwoe_5403"/>
<dbReference type="Pfam" id="PF01614">
    <property type="entry name" value="IclR_C"/>
    <property type="match status" value="1"/>
</dbReference>
<dbReference type="PROSITE" id="PS51078">
    <property type="entry name" value="ICLR_ED"/>
    <property type="match status" value="1"/>
</dbReference>
<keyword evidence="1" id="KW-0805">Transcription regulation</keyword>
<proteinExistence type="predicted"/>
<keyword evidence="3" id="KW-0804">Transcription</keyword>
<protein>
    <recommendedName>
        <fullName evidence="5">Glycerol operon regulatory protein</fullName>
    </recommendedName>
</protein>
<dbReference type="eggNOG" id="COG1414">
    <property type="taxonomic scope" value="Bacteria"/>
</dbReference>
<organism evidence="9 10">
    <name type="scientific">Conexibacter woesei (strain DSM 14684 / CCUG 47730 / CIP 108061 / JCM 11494 / NBRC 100937 / ID131577)</name>
    <dbReference type="NCBI Taxonomy" id="469383"/>
    <lineage>
        <taxon>Bacteria</taxon>
        <taxon>Bacillati</taxon>
        <taxon>Actinomycetota</taxon>
        <taxon>Thermoleophilia</taxon>
        <taxon>Solirubrobacterales</taxon>
        <taxon>Conexibacteraceae</taxon>
        <taxon>Conexibacter</taxon>
    </lineage>
</organism>
<keyword evidence="2" id="KW-0238">DNA-binding</keyword>
<feature type="region of interest" description="Disordered" evidence="6">
    <location>
        <begin position="267"/>
        <end position="290"/>
    </location>
</feature>
<dbReference type="KEGG" id="cwo:Cwoe_5403"/>
<keyword evidence="10" id="KW-1185">Reference proteome</keyword>
<reference evidence="9 10" key="1">
    <citation type="journal article" date="2010" name="Stand. Genomic Sci.">
        <title>Complete genome sequence of Conexibacter woesei type strain (ID131577).</title>
        <authorList>
            <person name="Pukall R."/>
            <person name="Lapidus A."/>
            <person name="Glavina Del Rio T."/>
            <person name="Copeland A."/>
            <person name="Tice H."/>
            <person name="Cheng J.-F."/>
            <person name="Lucas S."/>
            <person name="Chen F."/>
            <person name="Nolan M."/>
            <person name="Bruce D."/>
            <person name="Goodwin L."/>
            <person name="Pitluck S."/>
            <person name="Mavromatis K."/>
            <person name="Ivanova N."/>
            <person name="Ovchinnikova G."/>
            <person name="Pati A."/>
            <person name="Chen A."/>
            <person name="Palaniappan K."/>
            <person name="Land M."/>
            <person name="Hauser L."/>
            <person name="Chang Y.-J."/>
            <person name="Jeffries C.D."/>
            <person name="Chain P."/>
            <person name="Meincke L."/>
            <person name="Sims D."/>
            <person name="Brettin T."/>
            <person name="Detter J.C."/>
            <person name="Rohde M."/>
            <person name="Goeker M."/>
            <person name="Bristow J."/>
            <person name="Eisen J.A."/>
            <person name="Markowitz V."/>
            <person name="Kyrpides N.C."/>
            <person name="Klenk H.-P."/>
            <person name="Hugenholtz P."/>
        </authorList>
    </citation>
    <scope>NUCLEOTIDE SEQUENCE [LARGE SCALE GENOMIC DNA]</scope>
    <source>
        <strain evidence="10">DSM 14684 / CIP 108061 / JCM 11494 / NBRC 100937 / ID131577</strain>
    </source>
</reference>
<evidence type="ECO:0000256" key="4">
    <source>
        <dbReference type="ARBA" id="ARBA00058938"/>
    </source>
</evidence>
<dbReference type="Gene3D" id="1.10.10.10">
    <property type="entry name" value="Winged helix-like DNA-binding domain superfamily/Winged helix DNA-binding domain"/>
    <property type="match status" value="1"/>
</dbReference>
<evidence type="ECO:0000256" key="1">
    <source>
        <dbReference type="ARBA" id="ARBA00023015"/>
    </source>
</evidence>
<comment type="function">
    <text evidence="4">May be an activator protein for the gylABX operon.</text>
</comment>
<dbReference type="Gene3D" id="3.30.450.40">
    <property type="match status" value="1"/>
</dbReference>
<dbReference type="EMBL" id="CP001854">
    <property type="protein sequence ID" value="ADB53808.1"/>
    <property type="molecule type" value="Genomic_DNA"/>
</dbReference>
<accession>D3EZH0</accession>
<dbReference type="Pfam" id="PF09339">
    <property type="entry name" value="HTH_IclR"/>
    <property type="match status" value="1"/>
</dbReference>
<dbReference type="AlphaFoldDB" id="D3EZH0"/>
<dbReference type="InterPro" id="IPR014757">
    <property type="entry name" value="Tscrpt_reg_IclR_C"/>
</dbReference>
<name>D3EZH0_CONWI</name>
<feature type="domain" description="IclR-ED" evidence="8">
    <location>
        <begin position="84"/>
        <end position="268"/>
    </location>
</feature>
<dbReference type="PANTHER" id="PTHR30136:SF24">
    <property type="entry name" value="HTH-TYPE TRANSCRIPTIONAL REPRESSOR ALLR"/>
    <property type="match status" value="1"/>
</dbReference>
<evidence type="ECO:0000259" key="7">
    <source>
        <dbReference type="PROSITE" id="PS51077"/>
    </source>
</evidence>
<evidence type="ECO:0000256" key="6">
    <source>
        <dbReference type="SAM" id="MobiDB-lite"/>
    </source>
</evidence>
<evidence type="ECO:0000256" key="5">
    <source>
        <dbReference type="ARBA" id="ARBA00070406"/>
    </source>
</evidence>
<dbReference type="HOGENOM" id="CLU_062618_7_1_11"/>
<dbReference type="GO" id="GO:0045892">
    <property type="term" value="P:negative regulation of DNA-templated transcription"/>
    <property type="evidence" value="ECO:0007669"/>
    <property type="project" value="TreeGrafter"/>
</dbReference>